<dbReference type="EMBL" id="SMMG02000001">
    <property type="protein sequence ID" value="KAA3489376.1"/>
    <property type="molecule type" value="Genomic_DNA"/>
</dbReference>
<keyword evidence="2" id="KW-1185">Reference proteome</keyword>
<evidence type="ECO:0000313" key="2">
    <source>
        <dbReference type="Proteomes" id="UP000325315"/>
    </source>
</evidence>
<accession>A0A5B6X751</accession>
<proteinExistence type="predicted"/>
<dbReference type="OrthoDB" id="5554229at2759"/>
<gene>
    <name evidence="1" type="ORF">EPI10_033002</name>
</gene>
<name>A0A5B6X751_9ROSI</name>
<keyword evidence="1" id="KW-0808">Transferase</keyword>
<dbReference type="AlphaFoldDB" id="A0A5B6X751"/>
<protein>
    <submittedName>
        <fullName evidence="1">Reverse transcriptase</fullName>
    </submittedName>
</protein>
<sequence>MHDWRNTCKLVPLVTLRKVVSPPQHMPYLARVSSVAMVDKSLQAREAARKLLQFYLKRA</sequence>
<evidence type="ECO:0000313" key="1">
    <source>
        <dbReference type="EMBL" id="KAA3489376.1"/>
    </source>
</evidence>
<dbReference type="GO" id="GO:0003964">
    <property type="term" value="F:RNA-directed DNA polymerase activity"/>
    <property type="evidence" value="ECO:0007669"/>
    <property type="project" value="UniProtKB-KW"/>
</dbReference>
<dbReference type="Proteomes" id="UP000325315">
    <property type="component" value="Unassembled WGS sequence"/>
</dbReference>
<keyword evidence="1" id="KW-0548">Nucleotidyltransferase</keyword>
<keyword evidence="1" id="KW-0695">RNA-directed DNA polymerase</keyword>
<reference evidence="2" key="1">
    <citation type="journal article" date="2019" name="Plant Biotechnol. J.">
        <title>Genome sequencing of the Australian wild diploid species Gossypium australe highlights disease resistance and delayed gland morphogenesis.</title>
        <authorList>
            <person name="Cai Y."/>
            <person name="Cai X."/>
            <person name="Wang Q."/>
            <person name="Wang P."/>
            <person name="Zhang Y."/>
            <person name="Cai C."/>
            <person name="Xu Y."/>
            <person name="Wang K."/>
            <person name="Zhou Z."/>
            <person name="Wang C."/>
            <person name="Geng S."/>
            <person name="Li B."/>
            <person name="Dong Q."/>
            <person name="Hou Y."/>
            <person name="Wang H."/>
            <person name="Ai P."/>
            <person name="Liu Z."/>
            <person name="Yi F."/>
            <person name="Sun M."/>
            <person name="An G."/>
            <person name="Cheng J."/>
            <person name="Zhang Y."/>
            <person name="Shi Q."/>
            <person name="Xie Y."/>
            <person name="Shi X."/>
            <person name="Chang Y."/>
            <person name="Huang F."/>
            <person name="Chen Y."/>
            <person name="Hong S."/>
            <person name="Mi L."/>
            <person name="Sun Q."/>
            <person name="Zhang L."/>
            <person name="Zhou B."/>
            <person name="Peng R."/>
            <person name="Zhang X."/>
            <person name="Liu F."/>
        </authorList>
    </citation>
    <scope>NUCLEOTIDE SEQUENCE [LARGE SCALE GENOMIC DNA]</scope>
    <source>
        <strain evidence="2">cv. PA1801</strain>
    </source>
</reference>
<comment type="caution">
    <text evidence="1">The sequence shown here is derived from an EMBL/GenBank/DDBJ whole genome shotgun (WGS) entry which is preliminary data.</text>
</comment>
<organism evidence="1 2">
    <name type="scientific">Gossypium australe</name>
    <dbReference type="NCBI Taxonomy" id="47621"/>
    <lineage>
        <taxon>Eukaryota</taxon>
        <taxon>Viridiplantae</taxon>
        <taxon>Streptophyta</taxon>
        <taxon>Embryophyta</taxon>
        <taxon>Tracheophyta</taxon>
        <taxon>Spermatophyta</taxon>
        <taxon>Magnoliopsida</taxon>
        <taxon>eudicotyledons</taxon>
        <taxon>Gunneridae</taxon>
        <taxon>Pentapetalae</taxon>
        <taxon>rosids</taxon>
        <taxon>malvids</taxon>
        <taxon>Malvales</taxon>
        <taxon>Malvaceae</taxon>
        <taxon>Malvoideae</taxon>
        <taxon>Gossypium</taxon>
    </lineage>
</organism>